<evidence type="ECO:0000313" key="2">
    <source>
        <dbReference type="Proteomes" id="UP000078386"/>
    </source>
</evidence>
<gene>
    <name evidence="1" type="ORF">M989_04743</name>
</gene>
<proteinExistence type="predicted"/>
<dbReference type="Proteomes" id="UP000078386">
    <property type="component" value="Unassembled WGS sequence"/>
</dbReference>
<dbReference type="AlphaFoldDB" id="A0A1B7J783"/>
<dbReference type="EMBL" id="LXEU01000117">
    <property type="protein sequence ID" value="OAT43800.1"/>
    <property type="molecule type" value="Genomic_DNA"/>
</dbReference>
<protein>
    <submittedName>
        <fullName evidence="1">Uncharacterized protein</fullName>
    </submittedName>
</protein>
<name>A0A1B7J783_9ENTR</name>
<comment type="caution">
    <text evidence="1">The sequence shown here is derived from an EMBL/GenBank/DDBJ whole genome shotgun (WGS) entry which is preliminary data.</text>
</comment>
<dbReference type="PATRIC" id="fig|1354264.4.peg.4947"/>
<keyword evidence="2" id="KW-1185">Reference proteome</keyword>
<sequence length="76" mass="8770">MHNEIEKWLNEQANDNPVARAELARTLVKKVYDFVKFNRPEGEGLDGRDGPERQSLAKIVDAAEDHYINMCEIKNK</sequence>
<reference evidence="1 2" key="1">
    <citation type="submission" date="2016-04" db="EMBL/GenBank/DDBJ databases">
        <title>ATOL: Assembling a taxonomically balanced genome-scale reconstruction of the evolutionary history of the Enterobacteriaceae.</title>
        <authorList>
            <person name="Plunkett G.III."/>
            <person name="Neeno-Eckwall E.C."/>
            <person name="Glasner J.D."/>
            <person name="Perna N.T."/>
        </authorList>
    </citation>
    <scope>NUCLEOTIDE SEQUENCE [LARGE SCALE GENOMIC DNA]</scope>
    <source>
        <strain evidence="1 2">ATCC 51603</strain>
    </source>
</reference>
<evidence type="ECO:0000313" key="1">
    <source>
        <dbReference type="EMBL" id="OAT43800.1"/>
    </source>
</evidence>
<accession>A0A1B7J783</accession>
<organism evidence="1 2">
    <name type="scientific">Kluyvera georgiana ATCC 51603</name>
    <dbReference type="NCBI Taxonomy" id="1354264"/>
    <lineage>
        <taxon>Bacteria</taxon>
        <taxon>Pseudomonadati</taxon>
        <taxon>Pseudomonadota</taxon>
        <taxon>Gammaproteobacteria</taxon>
        <taxon>Enterobacterales</taxon>
        <taxon>Enterobacteriaceae</taxon>
        <taxon>Kluyvera</taxon>
    </lineage>
</organism>